<dbReference type="Gramene" id="TuG1812G0400002886.01.T01">
    <property type="protein sequence ID" value="TuG1812G0400002886.01.T01.cds354253"/>
    <property type="gene ID" value="TuG1812G0400002886.01"/>
</dbReference>
<reference evidence="1" key="3">
    <citation type="submission" date="2022-06" db="UniProtKB">
        <authorList>
            <consortium name="EnsemblPlants"/>
        </authorList>
    </citation>
    <scope>IDENTIFICATION</scope>
</reference>
<sequence>MVRLAFLPAAEVRRERPDGQCDFIARPLAVAIHGDELDDPANTGNVTELLCLQWPLLSELLVTVVGRALSGQRDEAELWADAMPKQRVQITDQHAFKQIHPAESGASIGEAHVCPEGQLGGKARDLGDPFRGGRMPRAERGFTRVGVSYLGELDKNVRSLLEAHDGGPHPDVGAAVVIGGRWDRREGILTRVVDQIASFRIGAGAVRTGEEREQVLVPAGDVGGFDIYARPRGGPRRPQYAEGGQLRWISEAGLWFQDPQVGEDGVSSVS</sequence>
<protein>
    <submittedName>
        <fullName evidence="1">Uncharacterized protein</fullName>
    </submittedName>
</protein>
<reference evidence="1" key="2">
    <citation type="submission" date="2018-03" db="EMBL/GenBank/DDBJ databases">
        <title>The Triticum urartu genome reveals the dynamic nature of wheat genome evolution.</title>
        <authorList>
            <person name="Ling H."/>
            <person name="Ma B."/>
            <person name="Shi X."/>
            <person name="Liu H."/>
            <person name="Dong L."/>
            <person name="Sun H."/>
            <person name="Cao Y."/>
            <person name="Gao Q."/>
            <person name="Zheng S."/>
            <person name="Li Y."/>
            <person name="Yu Y."/>
            <person name="Du H."/>
            <person name="Qi M."/>
            <person name="Li Y."/>
            <person name="Yu H."/>
            <person name="Cui Y."/>
            <person name="Wang N."/>
            <person name="Chen C."/>
            <person name="Wu H."/>
            <person name="Zhao Y."/>
            <person name="Zhang J."/>
            <person name="Li Y."/>
            <person name="Zhou W."/>
            <person name="Zhang B."/>
            <person name="Hu W."/>
            <person name="Eijk M."/>
            <person name="Tang J."/>
            <person name="Witsenboer H."/>
            <person name="Zhao S."/>
            <person name="Li Z."/>
            <person name="Zhang A."/>
            <person name="Wang D."/>
            <person name="Liang C."/>
        </authorList>
    </citation>
    <scope>NUCLEOTIDE SEQUENCE [LARGE SCALE GENOMIC DNA]</scope>
    <source>
        <strain evidence="1">cv. G1812</strain>
    </source>
</reference>
<organism evidence="1 2">
    <name type="scientific">Triticum urartu</name>
    <name type="common">Red wild einkorn</name>
    <name type="synonym">Crithodium urartu</name>
    <dbReference type="NCBI Taxonomy" id="4572"/>
    <lineage>
        <taxon>Eukaryota</taxon>
        <taxon>Viridiplantae</taxon>
        <taxon>Streptophyta</taxon>
        <taxon>Embryophyta</taxon>
        <taxon>Tracheophyta</taxon>
        <taxon>Spermatophyta</taxon>
        <taxon>Magnoliopsida</taxon>
        <taxon>Liliopsida</taxon>
        <taxon>Poales</taxon>
        <taxon>Poaceae</taxon>
        <taxon>BOP clade</taxon>
        <taxon>Pooideae</taxon>
        <taxon>Triticodae</taxon>
        <taxon>Triticeae</taxon>
        <taxon>Triticinae</taxon>
        <taxon>Triticum</taxon>
    </lineage>
</organism>
<keyword evidence="2" id="KW-1185">Reference proteome</keyword>
<evidence type="ECO:0000313" key="1">
    <source>
        <dbReference type="EnsemblPlants" id="TuG1812G0400002886.01.T01.cds354253"/>
    </source>
</evidence>
<dbReference type="Proteomes" id="UP000015106">
    <property type="component" value="Chromosome 4"/>
</dbReference>
<dbReference type="AlphaFoldDB" id="A0A8R7Q7W5"/>
<name>A0A8R7Q7W5_TRIUA</name>
<accession>A0A8R7Q7W5</accession>
<reference evidence="2" key="1">
    <citation type="journal article" date="2013" name="Nature">
        <title>Draft genome of the wheat A-genome progenitor Triticum urartu.</title>
        <authorList>
            <person name="Ling H.Q."/>
            <person name="Zhao S."/>
            <person name="Liu D."/>
            <person name="Wang J."/>
            <person name="Sun H."/>
            <person name="Zhang C."/>
            <person name="Fan H."/>
            <person name="Li D."/>
            <person name="Dong L."/>
            <person name="Tao Y."/>
            <person name="Gao C."/>
            <person name="Wu H."/>
            <person name="Li Y."/>
            <person name="Cui Y."/>
            <person name="Guo X."/>
            <person name="Zheng S."/>
            <person name="Wang B."/>
            <person name="Yu K."/>
            <person name="Liang Q."/>
            <person name="Yang W."/>
            <person name="Lou X."/>
            <person name="Chen J."/>
            <person name="Feng M."/>
            <person name="Jian J."/>
            <person name="Zhang X."/>
            <person name="Luo G."/>
            <person name="Jiang Y."/>
            <person name="Liu J."/>
            <person name="Wang Z."/>
            <person name="Sha Y."/>
            <person name="Zhang B."/>
            <person name="Wu H."/>
            <person name="Tang D."/>
            <person name="Shen Q."/>
            <person name="Xue P."/>
            <person name="Zou S."/>
            <person name="Wang X."/>
            <person name="Liu X."/>
            <person name="Wang F."/>
            <person name="Yang Y."/>
            <person name="An X."/>
            <person name="Dong Z."/>
            <person name="Zhang K."/>
            <person name="Zhang X."/>
            <person name="Luo M.C."/>
            <person name="Dvorak J."/>
            <person name="Tong Y."/>
            <person name="Wang J."/>
            <person name="Yang H."/>
            <person name="Li Z."/>
            <person name="Wang D."/>
            <person name="Zhang A."/>
            <person name="Wang J."/>
        </authorList>
    </citation>
    <scope>NUCLEOTIDE SEQUENCE</scope>
    <source>
        <strain evidence="2">cv. G1812</strain>
    </source>
</reference>
<dbReference type="EnsemblPlants" id="TuG1812G0400002886.01.T01">
    <property type="protein sequence ID" value="TuG1812G0400002886.01.T01.cds354253"/>
    <property type="gene ID" value="TuG1812G0400002886.01"/>
</dbReference>
<evidence type="ECO:0000313" key="2">
    <source>
        <dbReference type="Proteomes" id="UP000015106"/>
    </source>
</evidence>
<proteinExistence type="predicted"/>